<dbReference type="InterPro" id="IPR002738">
    <property type="entry name" value="RNase_P_p30"/>
</dbReference>
<dbReference type="GO" id="GO:0003723">
    <property type="term" value="F:RNA binding"/>
    <property type="evidence" value="ECO:0007669"/>
    <property type="project" value="TreeGrafter"/>
</dbReference>
<dbReference type="GO" id="GO:0004526">
    <property type="term" value="F:ribonuclease P activity"/>
    <property type="evidence" value="ECO:0007669"/>
    <property type="project" value="UniProtKB-EC"/>
</dbReference>
<dbReference type="EC" id="3.1.26.5" evidence="5"/>
<evidence type="ECO:0000256" key="1">
    <source>
        <dbReference type="ARBA" id="ARBA00004123"/>
    </source>
</evidence>
<feature type="compositionally biased region" description="Basic and acidic residues" evidence="4">
    <location>
        <begin position="292"/>
        <end position="312"/>
    </location>
</feature>
<evidence type="ECO:0000256" key="4">
    <source>
        <dbReference type="SAM" id="MobiDB-lite"/>
    </source>
</evidence>
<dbReference type="GO" id="GO:0008033">
    <property type="term" value="P:tRNA processing"/>
    <property type="evidence" value="ECO:0007669"/>
    <property type="project" value="UniProtKB-KW"/>
</dbReference>
<dbReference type="Gene3D" id="3.20.20.140">
    <property type="entry name" value="Metal-dependent hydrolases"/>
    <property type="match status" value="1"/>
</dbReference>
<evidence type="ECO:0000313" key="6">
    <source>
        <dbReference type="Proteomes" id="UP001161017"/>
    </source>
</evidence>
<comment type="subcellular location">
    <subcellularLocation>
        <location evidence="1">Nucleus</location>
    </subcellularLocation>
</comment>
<protein>
    <submittedName>
        <fullName evidence="5">RNA-binding RNA processing protein rpp1</fullName>
        <ecNumber evidence="5">3.1.26.5</ecNumber>
    </submittedName>
</protein>
<dbReference type="Proteomes" id="UP001161017">
    <property type="component" value="Unassembled WGS sequence"/>
</dbReference>
<comment type="caution">
    <text evidence="5">The sequence shown here is derived from an EMBL/GenBank/DDBJ whole genome shotgun (WGS) entry which is preliminary data.</text>
</comment>
<dbReference type="Pfam" id="PF01876">
    <property type="entry name" value="RNase_P_p30"/>
    <property type="match status" value="1"/>
</dbReference>
<accession>A0AA43QKS5</accession>
<evidence type="ECO:0000256" key="3">
    <source>
        <dbReference type="ARBA" id="ARBA00022694"/>
    </source>
</evidence>
<dbReference type="PANTHER" id="PTHR13031:SF0">
    <property type="entry name" value="RIBONUCLEASE P PROTEIN SUBUNIT P30"/>
    <property type="match status" value="1"/>
</dbReference>
<dbReference type="InterPro" id="IPR016195">
    <property type="entry name" value="Pol/histidinol_Pase-like"/>
</dbReference>
<dbReference type="GO" id="GO:0005655">
    <property type="term" value="C:nucleolar ribonuclease P complex"/>
    <property type="evidence" value="ECO:0007669"/>
    <property type="project" value="TreeGrafter"/>
</dbReference>
<reference evidence="5" key="1">
    <citation type="journal article" date="2023" name="Genome Biol. Evol.">
        <title>First Whole Genome Sequence and Flow Cytometry Genome Size Data for the Lichen-Forming Fungus Ramalina farinacea (Ascomycota).</title>
        <authorList>
            <person name="Llewellyn T."/>
            <person name="Mian S."/>
            <person name="Hill R."/>
            <person name="Leitch I.J."/>
            <person name="Gaya E."/>
        </authorList>
    </citation>
    <scope>NUCLEOTIDE SEQUENCE</scope>
    <source>
        <strain evidence="5">LIQ254RAFAR</strain>
    </source>
</reference>
<evidence type="ECO:0000313" key="5">
    <source>
        <dbReference type="EMBL" id="MDI1488323.1"/>
    </source>
</evidence>
<proteinExistence type="inferred from homology"/>
<dbReference type="EMBL" id="JAPUFD010000007">
    <property type="protein sequence ID" value="MDI1488323.1"/>
    <property type="molecule type" value="Genomic_DNA"/>
</dbReference>
<keyword evidence="6" id="KW-1185">Reference proteome</keyword>
<feature type="compositionally biased region" description="Basic and acidic residues" evidence="4">
    <location>
        <begin position="262"/>
        <end position="272"/>
    </location>
</feature>
<name>A0AA43QKS5_9LECA</name>
<dbReference type="PANTHER" id="PTHR13031">
    <property type="entry name" value="RIBONUCLEASE P SUBUNIT P30"/>
    <property type="match status" value="1"/>
</dbReference>
<evidence type="ECO:0000256" key="2">
    <source>
        <dbReference type="ARBA" id="ARBA00007331"/>
    </source>
</evidence>
<sequence length="324" mass="35600">MYYDLNVPYTLVQADLQPTLAFLSELGYSTIALNYSIIGKVPAEIRNPIPSSLPFAAPSNLKILRRCTLHLSDTGQNHRLSQLSPTFDIFALRPTNEKALQQACHALECDVISLDFSLRHPFHFQMKTMKVALDRGIKFEICYGPGILNADGGASRRNLIGNATQLIRATRGRGIIVSSEAKRALACRSPADVINLAVMWGLDQARAAETVGREARSVVAQSEMKRKSFRGVIDVVYGGEEPVKPLAARTTGSDSLQKGKRKADTLDDHESSLESSLKPISKKEQKRRAHKARQEAAKLQQQDKDTANHEIADVQAAKTNGEPG</sequence>
<keyword evidence="3" id="KW-0819">tRNA processing</keyword>
<dbReference type="AlphaFoldDB" id="A0AA43QKS5"/>
<organism evidence="5 6">
    <name type="scientific">Ramalina farinacea</name>
    <dbReference type="NCBI Taxonomy" id="258253"/>
    <lineage>
        <taxon>Eukaryota</taxon>
        <taxon>Fungi</taxon>
        <taxon>Dikarya</taxon>
        <taxon>Ascomycota</taxon>
        <taxon>Pezizomycotina</taxon>
        <taxon>Lecanoromycetes</taxon>
        <taxon>OSLEUM clade</taxon>
        <taxon>Lecanoromycetidae</taxon>
        <taxon>Lecanorales</taxon>
        <taxon>Lecanorineae</taxon>
        <taxon>Ramalinaceae</taxon>
        <taxon>Ramalina</taxon>
    </lineage>
</organism>
<dbReference type="SUPFAM" id="SSF89550">
    <property type="entry name" value="PHP domain-like"/>
    <property type="match status" value="1"/>
</dbReference>
<keyword evidence="5" id="KW-0378">Hydrolase</keyword>
<comment type="similarity">
    <text evidence="2">Belongs to the eukaryotic/archaeal RNase P protein component 3 family.</text>
</comment>
<gene>
    <name evidence="5" type="primary">RPP1</name>
    <name evidence="5" type="ORF">OHK93_007597</name>
</gene>
<feature type="region of interest" description="Disordered" evidence="4">
    <location>
        <begin position="245"/>
        <end position="324"/>
    </location>
</feature>